<sequence>MPKTKEINLELRKKIVEAYNKGEAYTAIYKSFTVSTTAVLCNIAKYKETNTTRNKPGRGGQHKISRTLEGKIVRDVTIDVATLTKNT</sequence>
<feature type="domain" description="Sleeping Beauty transposase HTH" evidence="1">
    <location>
        <begin position="1"/>
        <end position="53"/>
    </location>
</feature>
<dbReference type="AlphaFoldDB" id="A0A3Q3VXL4"/>
<reference evidence="2" key="1">
    <citation type="submission" date="2025-08" db="UniProtKB">
        <authorList>
            <consortium name="Ensembl"/>
        </authorList>
    </citation>
    <scope>IDENTIFICATION</scope>
</reference>
<proteinExistence type="predicted"/>
<dbReference type="SUPFAM" id="SSF46689">
    <property type="entry name" value="Homeodomain-like"/>
    <property type="match status" value="1"/>
</dbReference>
<dbReference type="InterPro" id="IPR009057">
    <property type="entry name" value="Homeodomain-like_sf"/>
</dbReference>
<dbReference type="InterPro" id="IPR057667">
    <property type="entry name" value="HTH_SB"/>
</dbReference>
<reference evidence="2" key="2">
    <citation type="submission" date="2025-09" db="UniProtKB">
        <authorList>
            <consortium name="Ensembl"/>
        </authorList>
    </citation>
    <scope>IDENTIFICATION</scope>
</reference>
<dbReference type="InterPro" id="IPR036388">
    <property type="entry name" value="WH-like_DNA-bd_sf"/>
</dbReference>
<evidence type="ECO:0000313" key="3">
    <source>
        <dbReference type="Proteomes" id="UP000261620"/>
    </source>
</evidence>
<dbReference type="Pfam" id="PF25787">
    <property type="entry name" value="HTH_SB"/>
    <property type="match status" value="1"/>
</dbReference>
<evidence type="ECO:0000313" key="2">
    <source>
        <dbReference type="Ensembl" id="ENSMMOP00000007906.1"/>
    </source>
</evidence>
<keyword evidence="3" id="KW-1185">Reference proteome</keyword>
<organism evidence="2 3">
    <name type="scientific">Mola mola</name>
    <name type="common">Ocean sunfish</name>
    <name type="synonym">Tetraodon mola</name>
    <dbReference type="NCBI Taxonomy" id="94237"/>
    <lineage>
        <taxon>Eukaryota</taxon>
        <taxon>Metazoa</taxon>
        <taxon>Chordata</taxon>
        <taxon>Craniata</taxon>
        <taxon>Vertebrata</taxon>
        <taxon>Euteleostomi</taxon>
        <taxon>Actinopterygii</taxon>
        <taxon>Neopterygii</taxon>
        <taxon>Teleostei</taxon>
        <taxon>Neoteleostei</taxon>
        <taxon>Acanthomorphata</taxon>
        <taxon>Eupercaria</taxon>
        <taxon>Tetraodontiformes</taxon>
        <taxon>Molidae</taxon>
        <taxon>Mola</taxon>
    </lineage>
</organism>
<protein>
    <recommendedName>
        <fullName evidence="1">Sleeping Beauty transposase HTH domain-containing protein</fullName>
    </recommendedName>
</protein>
<accession>A0A3Q3VXL4</accession>
<evidence type="ECO:0000259" key="1">
    <source>
        <dbReference type="Pfam" id="PF25787"/>
    </source>
</evidence>
<dbReference type="Proteomes" id="UP000261620">
    <property type="component" value="Unplaced"/>
</dbReference>
<dbReference type="Ensembl" id="ENSMMOT00000008053.1">
    <property type="protein sequence ID" value="ENSMMOP00000007906.1"/>
    <property type="gene ID" value="ENSMMOG00000006147.1"/>
</dbReference>
<name>A0A3Q3VXL4_MOLML</name>
<dbReference type="Gene3D" id="1.10.10.10">
    <property type="entry name" value="Winged helix-like DNA-binding domain superfamily/Winged helix DNA-binding domain"/>
    <property type="match status" value="1"/>
</dbReference>